<dbReference type="OrthoDB" id="272392at2759"/>
<keyword evidence="4 6" id="KW-0804">Transcription</keyword>
<organism evidence="10 11">
    <name type="scientific">Nephila pilipes</name>
    <name type="common">Giant wood spider</name>
    <name type="synonym">Nephila maculata</name>
    <dbReference type="NCBI Taxonomy" id="299642"/>
    <lineage>
        <taxon>Eukaryota</taxon>
        <taxon>Metazoa</taxon>
        <taxon>Ecdysozoa</taxon>
        <taxon>Arthropoda</taxon>
        <taxon>Chelicerata</taxon>
        <taxon>Arachnida</taxon>
        <taxon>Araneae</taxon>
        <taxon>Araneomorphae</taxon>
        <taxon>Entelegynae</taxon>
        <taxon>Araneoidea</taxon>
        <taxon>Nephilidae</taxon>
        <taxon>Nephila</taxon>
    </lineage>
</organism>
<sequence length="556" mass="63725">MSEILTSLCSVLLREYFGDIVQKVGTFLLKQVSSCPLFVIRLNVSLPLDKVKSSLCVLIQHNFCDFVENEKGFVEYTMEHEGVLRLLHYERYAYCSQLLFGDPADLLVEEILNNGKLTMSEAIQKVVERLQDAKDTTGVDYSSAEVCHKFKLLIENHYLIRCPYLHSSENEKVPNLSISEKEMFVVPEIKLHLLEADTNEEHVAKRQKVDFPDCEIYWRINYDRFQQFFRDEALISACNSHFDEKSADVVRAILNESDLKSKILSLTTNPVQYYDIVKRLSANSTVNSQELGGLLVNLCEGTRSFVSKADDRGNGMYVVNIGKVLQRIVEETAASVVRDGFGSKCARIFRILLDKKVLEPKKIEELAMLHPKDTKEYIFKMIEENYIFSHELPKGSDFSHGQIFYLLRIDMIQVCRMLLERCYQALFNLITCSEAQYQENKRLLEKKQRIDAIVASLKINGADEEQIEEVQQIISQPEEAVITKVIHVTQKIDLSQIQLAEMISTLETCYGSKLSKERLTVLLCMNKDSSDNRKPLIIGKSARPQCNKNVKKLPIS</sequence>
<dbReference type="Gene3D" id="6.10.140.1450">
    <property type="match status" value="1"/>
</dbReference>
<accession>A0A8X6P113</accession>
<evidence type="ECO:0000256" key="1">
    <source>
        <dbReference type="ARBA" id="ARBA00004123"/>
    </source>
</evidence>
<evidence type="ECO:0000256" key="2">
    <source>
        <dbReference type="ARBA" id="ARBA00007206"/>
    </source>
</evidence>
<evidence type="ECO:0000256" key="6">
    <source>
        <dbReference type="RuleBase" id="RU367076"/>
    </source>
</evidence>
<dbReference type="Pfam" id="PF22536">
    <property type="entry name" value="WHD_POLR3C"/>
    <property type="match status" value="1"/>
</dbReference>
<evidence type="ECO:0000259" key="9">
    <source>
        <dbReference type="Pfam" id="PF22536"/>
    </source>
</evidence>
<evidence type="ECO:0000256" key="5">
    <source>
        <dbReference type="ARBA" id="ARBA00023242"/>
    </source>
</evidence>
<dbReference type="GO" id="GO:0006351">
    <property type="term" value="P:DNA-templated transcription"/>
    <property type="evidence" value="ECO:0007669"/>
    <property type="project" value="InterPro"/>
</dbReference>
<dbReference type="InterPro" id="IPR008806">
    <property type="entry name" value="RNA_pol_III_Rpc82_C"/>
</dbReference>
<comment type="subunit">
    <text evidence="6">Component of the RNA polymerase III (Pol III) complex consisting of 17 subunits.</text>
</comment>
<dbReference type="Proteomes" id="UP000887013">
    <property type="component" value="Unassembled WGS sequence"/>
</dbReference>
<dbReference type="Pfam" id="PF05645">
    <property type="entry name" value="RNA_pol_Rpc82"/>
    <property type="match status" value="1"/>
</dbReference>
<dbReference type="InterPro" id="IPR055207">
    <property type="entry name" value="POLR3C_WHD"/>
</dbReference>
<dbReference type="Gene3D" id="1.10.10.10">
    <property type="entry name" value="Winged helix-like DNA-binding domain superfamily/Winged helix DNA-binding domain"/>
    <property type="match status" value="4"/>
</dbReference>
<evidence type="ECO:0000259" key="7">
    <source>
        <dbReference type="Pfam" id="PF05645"/>
    </source>
</evidence>
<dbReference type="InterPro" id="IPR036388">
    <property type="entry name" value="WH-like_DNA-bd_sf"/>
</dbReference>
<dbReference type="AlphaFoldDB" id="A0A8X6P113"/>
<dbReference type="PANTHER" id="PTHR12949">
    <property type="entry name" value="RNA POLYMERASE III DNA DIRECTED -RELATED"/>
    <property type="match status" value="1"/>
</dbReference>
<evidence type="ECO:0000313" key="10">
    <source>
        <dbReference type="EMBL" id="GFT46017.1"/>
    </source>
</evidence>
<dbReference type="PANTHER" id="PTHR12949:SF0">
    <property type="entry name" value="DNA-DIRECTED RNA POLYMERASE III SUBUNIT RPC3"/>
    <property type="match status" value="1"/>
</dbReference>
<dbReference type="EMBL" id="BMAW01064601">
    <property type="protein sequence ID" value="GFT46017.1"/>
    <property type="molecule type" value="Genomic_DNA"/>
</dbReference>
<evidence type="ECO:0000256" key="3">
    <source>
        <dbReference type="ARBA" id="ARBA00022478"/>
    </source>
</evidence>
<dbReference type="InterPro" id="IPR039748">
    <property type="entry name" value="RPC3"/>
</dbReference>
<dbReference type="GO" id="GO:0003697">
    <property type="term" value="F:single-stranded DNA binding"/>
    <property type="evidence" value="ECO:0007669"/>
    <property type="project" value="UniProtKB-UniRule"/>
</dbReference>
<feature type="domain" description="DNA-directed RNA polymerase III subunit RPC3 winged-helix" evidence="9">
    <location>
        <begin position="335"/>
        <end position="408"/>
    </location>
</feature>
<evidence type="ECO:0000259" key="8">
    <source>
        <dbReference type="Pfam" id="PF08221"/>
    </source>
</evidence>
<dbReference type="InterPro" id="IPR013197">
    <property type="entry name" value="RNA_pol_III_RPC82-rel_HTH"/>
</dbReference>
<dbReference type="Pfam" id="PF20912">
    <property type="entry name" value="RPC3_helical"/>
    <property type="match status" value="1"/>
</dbReference>
<keyword evidence="11" id="KW-1185">Reference proteome</keyword>
<proteinExistence type="inferred from homology"/>
<dbReference type="Pfam" id="PF08221">
    <property type="entry name" value="HTH_9"/>
    <property type="match status" value="1"/>
</dbReference>
<comment type="caution">
    <text evidence="10">The sequence shown here is derived from an EMBL/GenBank/DDBJ whole genome shotgun (WGS) entry which is preliminary data.</text>
</comment>
<name>A0A8X6P113_NEPPI</name>
<gene>
    <name evidence="10" type="primary">POLR3C</name>
    <name evidence="10" type="ORF">NPIL_228921</name>
</gene>
<keyword evidence="3 6" id="KW-0240">DNA-directed RNA polymerase</keyword>
<feature type="domain" description="RNA polymerase III subunit RPC82-related helix-turn-helix" evidence="8">
    <location>
        <begin position="7"/>
        <end position="69"/>
    </location>
</feature>
<dbReference type="GO" id="GO:0005666">
    <property type="term" value="C:RNA polymerase III complex"/>
    <property type="evidence" value="ECO:0007669"/>
    <property type="project" value="UniProtKB-UniRule"/>
</dbReference>
<comment type="subcellular location">
    <subcellularLocation>
        <location evidence="1 6">Nucleus</location>
    </subcellularLocation>
</comment>
<comment type="similarity">
    <text evidence="2 6">Belongs to the eukaryotic RPC3/POLR3C RNA polymerase subunit family.</text>
</comment>
<feature type="domain" description="RNA polymerase III Rpc82 C -terminal" evidence="7">
    <location>
        <begin position="174"/>
        <end position="327"/>
    </location>
</feature>
<evidence type="ECO:0000256" key="4">
    <source>
        <dbReference type="ARBA" id="ARBA00023163"/>
    </source>
</evidence>
<comment type="function">
    <text evidence="6">DNA-dependent RNA polymerase catalyzes the transcription of DNA into RNA using the four ribonucleoside triphosphates as substrates. Specific core component of RNA polymerase III which synthesizes small RNAs, such as 5S rRNA and tRNAs.</text>
</comment>
<protein>
    <recommendedName>
        <fullName evidence="6">DNA-directed RNA polymerase III subunit RPC3</fullName>
        <shortName evidence="6">RNA polymerase III subunit C3</shortName>
    </recommendedName>
</protein>
<keyword evidence="5 6" id="KW-0539">Nucleus</keyword>
<reference evidence="10" key="1">
    <citation type="submission" date="2020-08" db="EMBL/GenBank/DDBJ databases">
        <title>Multicomponent nature underlies the extraordinary mechanical properties of spider dragline silk.</title>
        <authorList>
            <person name="Kono N."/>
            <person name="Nakamura H."/>
            <person name="Mori M."/>
            <person name="Yoshida Y."/>
            <person name="Ohtoshi R."/>
            <person name="Malay A.D."/>
            <person name="Moran D.A.P."/>
            <person name="Tomita M."/>
            <person name="Numata K."/>
            <person name="Arakawa K."/>
        </authorList>
    </citation>
    <scope>NUCLEOTIDE SEQUENCE</scope>
</reference>
<evidence type="ECO:0000313" key="11">
    <source>
        <dbReference type="Proteomes" id="UP000887013"/>
    </source>
</evidence>